<dbReference type="EMBL" id="LK391708">
    <property type="protein sequence ID" value="CDR95930.1"/>
    <property type="molecule type" value="Genomic_DNA"/>
</dbReference>
<keyword evidence="2" id="KW-1185">Reference proteome</keyword>
<evidence type="ECO:0000313" key="2">
    <source>
        <dbReference type="Proteomes" id="UP000033188"/>
    </source>
</evidence>
<dbReference type="Proteomes" id="UP000033188">
    <property type="component" value="Chromosome 2"/>
</dbReference>
<name>A0A061DD41_BABBI</name>
<dbReference type="AlphaFoldDB" id="A0A061DD41"/>
<organism evidence="1 2">
    <name type="scientific">Babesia bigemina</name>
    <dbReference type="NCBI Taxonomy" id="5866"/>
    <lineage>
        <taxon>Eukaryota</taxon>
        <taxon>Sar</taxon>
        <taxon>Alveolata</taxon>
        <taxon>Apicomplexa</taxon>
        <taxon>Aconoidasida</taxon>
        <taxon>Piroplasmida</taxon>
        <taxon>Babesiidae</taxon>
        <taxon>Babesia</taxon>
    </lineage>
</organism>
<accession>A0A061DD41</accession>
<gene>
    <name evidence="1" type="ORF">BBBOND_0210800</name>
</gene>
<dbReference type="VEuPathDB" id="PiroplasmaDB:BBBOND_0210800"/>
<protein>
    <submittedName>
        <fullName evidence="1">Uncharacterized protein</fullName>
    </submittedName>
</protein>
<reference evidence="2" key="1">
    <citation type="submission" date="2014-06" db="EMBL/GenBank/DDBJ databases">
        <authorList>
            <person name="Aslett M."/>
            <person name="De Silva N."/>
        </authorList>
    </citation>
    <scope>NUCLEOTIDE SEQUENCE [LARGE SCALE GENOMIC DNA]</scope>
    <source>
        <strain evidence="2">Bond</strain>
    </source>
</reference>
<dbReference type="RefSeq" id="XP_012768116.1">
    <property type="nucleotide sequence ID" value="XM_012912662.1"/>
</dbReference>
<dbReference type="KEGG" id="bbig:BBBOND_0210800"/>
<dbReference type="GeneID" id="24564471"/>
<sequence>MAHWTHGSSATLLNMYMLASQFKSFSMYVGAPKFPLSINAEQICMGTANTDVPQEVFTTSQTRDNSSMSCTLHVRILSEI</sequence>
<evidence type="ECO:0000313" key="1">
    <source>
        <dbReference type="EMBL" id="CDR95930.1"/>
    </source>
</evidence>
<proteinExistence type="predicted"/>